<gene>
    <name evidence="2" type="ORF">LNINA_LOCUS4406</name>
</gene>
<dbReference type="Proteomes" id="UP001497472">
    <property type="component" value="Unassembled WGS sequence"/>
</dbReference>
<dbReference type="AlphaFoldDB" id="A0AAV1J6D9"/>
<name>A0AAV1J6D9_9NEOP</name>
<keyword evidence="1" id="KW-0732">Signal</keyword>
<dbReference type="EMBL" id="CAVLEF010000006">
    <property type="protein sequence ID" value="CAK1544684.1"/>
    <property type="molecule type" value="Genomic_DNA"/>
</dbReference>
<evidence type="ECO:0000256" key="1">
    <source>
        <dbReference type="SAM" id="SignalP"/>
    </source>
</evidence>
<reference evidence="2 3" key="1">
    <citation type="submission" date="2023-11" db="EMBL/GenBank/DDBJ databases">
        <authorList>
            <person name="Okamura Y."/>
        </authorList>
    </citation>
    <scope>NUCLEOTIDE SEQUENCE [LARGE SCALE GENOMIC DNA]</scope>
</reference>
<comment type="caution">
    <text evidence="2">The sequence shown here is derived from an EMBL/GenBank/DDBJ whole genome shotgun (WGS) entry which is preliminary data.</text>
</comment>
<protein>
    <submittedName>
        <fullName evidence="2">Uncharacterized protein</fullName>
    </submittedName>
</protein>
<evidence type="ECO:0000313" key="3">
    <source>
        <dbReference type="Proteomes" id="UP001497472"/>
    </source>
</evidence>
<proteinExistence type="predicted"/>
<organism evidence="2 3">
    <name type="scientific">Leptosia nina</name>
    <dbReference type="NCBI Taxonomy" id="320188"/>
    <lineage>
        <taxon>Eukaryota</taxon>
        <taxon>Metazoa</taxon>
        <taxon>Ecdysozoa</taxon>
        <taxon>Arthropoda</taxon>
        <taxon>Hexapoda</taxon>
        <taxon>Insecta</taxon>
        <taxon>Pterygota</taxon>
        <taxon>Neoptera</taxon>
        <taxon>Endopterygota</taxon>
        <taxon>Lepidoptera</taxon>
        <taxon>Glossata</taxon>
        <taxon>Ditrysia</taxon>
        <taxon>Papilionoidea</taxon>
        <taxon>Pieridae</taxon>
        <taxon>Pierinae</taxon>
        <taxon>Leptosia</taxon>
    </lineage>
</organism>
<feature type="chain" id="PRO_5043651225" evidence="1">
    <location>
        <begin position="22"/>
        <end position="219"/>
    </location>
</feature>
<accession>A0AAV1J6D9</accession>
<sequence length="219" mass="24540">MASYTMIIVLLLSSIVFQCEGNPGVTRDLEDVEVLAHPIQRRKYSEVHEPKSLPAVESNEDHSKESKLKILLKGPYDRFKNVSFNLHETKEKTIAHAVRKEQNVTKSLYKPIMIKITTNGDNNNTHPPVQTLITDENNNSSPYKSEGNSSRYVDGISNEGGFKKAFMNFINKEANEQSAVTGASNEMPMPLELNIFKGDECPTGCTKIGDKCVRIDHNK</sequence>
<feature type="signal peptide" evidence="1">
    <location>
        <begin position="1"/>
        <end position="21"/>
    </location>
</feature>
<evidence type="ECO:0000313" key="2">
    <source>
        <dbReference type="EMBL" id="CAK1544684.1"/>
    </source>
</evidence>
<keyword evidence="3" id="KW-1185">Reference proteome</keyword>